<protein>
    <recommendedName>
        <fullName evidence="5">Nephrocystin 3-like N-terminal domain-containing protein</fullName>
    </recommendedName>
</protein>
<comment type="caution">
    <text evidence="6">The sequence shown here is derived from an EMBL/GenBank/DDBJ whole genome shotgun (WGS) entry which is preliminary data.</text>
</comment>
<dbReference type="InterPro" id="IPR035994">
    <property type="entry name" value="Nucleoside_phosphorylase_sf"/>
</dbReference>
<dbReference type="GO" id="GO:0003824">
    <property type="term" value="F:catalytic activity"/>
    <property type="evidence" value="ECO:0007669"/>
    <property type="project" value="InterPro"/>
</dbReference>
<feature type="repeat" description="WD" evidence="3">
    <location>
        <begin position="1318"/>
        <end position="1359"/>
    </location>
</feature>
<evidence type="ECO:0000256" key="1">
    <source>
        <dbReference type="ARBA" id="ARBA00022574"/>
    </source>
</evidence>
<reference evidence="6" key="1">
    <citation type="submission" date="2023-06" db="EMBL/GenBank/DDBJ databases">
        <title>Conoideocrella luteorostrata (Hypocreales: Clavicipitaceae), a potential biocontrol fungus for elongate hemlock scale in United States Christmas tree production areas.</title>
        <authorList>
            <person name="Barrett H."/>
            <person name="Lovett B."/>
            <person name="Macias A.M."/>
            <person name="Stajich J.E."/>
            <person name="Kasson M.T."/>
        </authorList>
    </citation>
    <scope>NUCLEOTIDE SEQUENCE</scope>
    <source>
        <strain evidence="6">ARSEF 14590</strain>
    </source>
</reference>
<proteinExistence type="predicted"/>
<evidence type="ECO:0000259" key="5">
    <source>
        <dbReference type="Pfam" id="PF24883"/>
    </source>
</evidence>
<dbReference type="PRINTS" id="PR00320">
    <property type="entry name" value="GPROTEINBRPT"/>
</dbReference>
<dbReference type="EMBL" id="JASWJB010000527">
    <property type="protein sequence ID" value="KAK2589911.1"/>
    <property type="molecule type" value="Genomic_DNA"/>
</dbReference>
<name>A0AAJ0CFR5_9HYPO</name>
<dbReference type="Gene3D" id="2.130.10.10">
    <property type="entry name" value="YVTN repeat-like/Quinoprotein amine dehydrogenase"/>
    <property type="match status" value="5"/>
</dbReference>
<feature type="repeat" description="WD" evidence="3">
    <location>
        <begin position="1248"/>
        <end position="1289"/>
    </location>
</feature>
<sequence length="1617" mass="178362">MDIFDWRRPLGSRQGGFPRKLLFDYPRRNFLTMIQLDSRDRYTIGWIAALPIERAAAMALLDPRHEAPADFEQHPSDTNSYSWGQMGKHYIVIASLPAGEPGTNSAATTASNLLSSLPQIRIGLLVGIGGGVPGRNQDPDIRLGDVVVGQPRGTTGGVVQYDLGSVNPGQNWQRKGALNKPPKVLLTALSSLQAEHFIAPSKVPGLLQNMLDTNPQMRETRYNAPAFFHQGFGNDRLFSSTYNHAGGSSCAECDPSGEIFRDPRKTTDPVIHYGTIASGNTLVKDASIRDKLAEMVGKECICFEMEAAGLMDLFPCLVIRGICDYADSHKNDRWQPYASATAAAFAKELLEYVPANQLQDTQRAIDALKSISENMENLQSVTADKEANVYMASTGVLDIDQKTVLARLEDGVAVGASFDSRAEEHNPLCLPDTRRELLKDISEWANDSRKEAIFWLNGMAGTGKSTVSRTLAQFFASKRYLGASFFFKRGEADRGDMAKFMSTIAADLVHRVPALAPRIKGVIDSDPTILRGSARNQFDKLIWGPLSTMPRDLQNPEPIVIIIDALDECEGEDDIKLLIQLFSRPVALQSKPLKIFVTSRPEQPVRLGFNDTKVKYDGLVLQEISKPTIERDIRAFLKHKLGRIRDKYHNDGQQIAEDWPGTSKIEKLVKMATPLFIFAATVCLFIADRRIGVPDKQLEKILSRRAEGHLSQLAKVYMPLLDNQITGLSANQQRDIILEFRTIVGSIVILASPLSTSALAHLLDIAKEDIASRLYVLHSVLSVPLSEEEPVRVLHLSFRDFLLDPTQRDKNPFWIDEKQTHQAVAVHCLRLMESLRQDICDVGRPGTPRSAVGQNKVETSLPSELRYACLYWAHHLQATQGFNDDCKQVLRFLKCHFLHWLESLSLMGRAWESVRIIAGMQSFSKTRGNGELSNFLDDAMRFILANISGIDDVPLQLYFSFLVFAPEKSEVRVIFEKQVRRWMSILPKVEGYWGPCVQTLEGHRDYVWSVAFSLDGTLVASGSLDRTVRLWRVNTGKCFQTLEGLAACVTSVAFSPDGALVALGLDNAIIQLWRVNTGECIQTLEGHSGWSVAFSPDGAYIAAGGARTVQLWHVKTGKCTQMLDDLRGEVWSVAFSPDGALVAAGFAETVQLWRANTGESTQTLDTRRGLVWSVAFSPDGALMASGSSDCTIWLWCLSTGKCIKTLVGHRGWVRSVAFSPDGALIVSGSKDNTVRLWRVSTGECTQKLDGHSKNVKSVAFSADGALVASGSEDKTVRLWRVNTSKRAQKPREHSNQVRSLAISADGRLATSGQHLRKLERKGDSVRSLSFSPDGALVASGSEDKTVRLWRVSTGECTQTLDGHSHDVCSVAFSPDGALVASGSSDETLRLWRVSTGKCIQILKTLDGYSGNVCSVAFSPDGALIASGYDDQIIRLWRVDSGECTQTIRAHGRHAFLGTFSVAFSADGVLVASVSDYKLMCDGHVNTGVRMLKNHSSPPCTSSSEFDSRLFTDHGSFVFDQDIRGQWGECRNTLTFIHSEYGISADGCWVTRNAENWLWLPPEYRDAVWATSGSAVALGYSPKRVITMKFCNGDSDVALGYSPRRVITMEYCNEDSDV</sequence>
<feature type="repeat" description="WD" evidence="3">
    <location>
        <begin position="1405"/>
        <end position="1446"/>
    </location>
</feature>
<dbReference type="InterPro" id="IPR020472">
    <property type="entry name" value="WD40_PAC1"/>
</dbReference>
<organism evidence="6 7">
    <name type="scientific">Conoideocrella luteorostrata</name>
    <dbReference type="NCBI Taxonomy" id="1105319"/>
    <lineage>
        <taxon>Eukaryota</taxon>
        <taxon>Fungi</taxon>
        <taxon>Dikarya</taxon>
        <taxon>Ascomycota</taxon>
        <taxon>Pezizomycotina</taxon>
        <taxon>Sordariomycetes</taxon>
        <taxon>Hypocreomycetidae</taxon>
        <taxon>Hypocreales</taxon>
        <taxon>Clavicipitaceae</taxon>
        <taxon>Conoideocrella</taxon>
    </lineage>
</organism>
<evidence type="ECO:0000313" key="6">
    <source>
        <dbReference type="EMBL" id="KAK2589911.1"/>
    </source>
</evidence>
<dbReference type="CDD" id="cd00200">
    <property type="entry name" value="WD40"/>
    <property type="match status" value="2"/>
</dbReference>
<evidence type="ECO:0000313" key="7">
    <source>
        <dbReference type="Proteomes" id="UP001251528"/>
    </source>
</evidence>
<dbReference type="PROSITE" id="PS50294">
    <property type="entry name" value="WD_REPEATS_REGION"/>
    <property type="match status" value="8"/>
</dbReference>
<gene>
    <name evidence="6" type="ORF">QQS21_012410</name>
</gene>
<dbReference type="SUPFAM" id="SSF52540">
    <property type="entry name" value="P-loop containing nucleoside triphosphate hydrolases"/>
    <property type="match status" value="1"/>
</dbReference>
<dbReference type="PANTHER" id="PTHR44129">
    <property type="entry name" value="WD REPEAT-CONTAINING PROTEIN POP1"/>
    <property type="match status" value="1"/>
</dbReference>
<dbReference type="SMART" id="SM00320">
    <property type="entry name" value="WD40"/>
    <property type="match status" value="11"/>
</dbReference>
<keyword evidence="7" id="KW-1185">Reference proteome</keyword>
<dbReference type="SUPFAM" id="SSF50978">
    <property type="entry name" value="WD40 repeat-like"/>
    <property type="match status" value="2"/>
</dbReference>
<dbReference type="Pfam" id="PF00400">
    <property type="entry name" value="WD40"/>
    <property type="match status" value="10"/>
</dbReference>
<evidence type="ECO:0000256" key="4">
    <source>
        <dbReference type="SAM" id="Coils"/>
    </source>
</evidence>
<keyword evidence="1 3" id="KW-0853">WD repeat</keyword>
<dbReference type="Proteomes" id="UP001251528">
    <property type="component" value="Unassembled WGS sequence"/>
</dbReference>
<dbReference type="InterPro" id="IPR027417">
    <property type="entry name" value="P-loop_NTPase"/>
</dbReference>
<accession>A0AAJ0CFR5</accession>
<feature type="repeat" description="WD" evidence="3">
    <location>
        <begin position="1164"/>
        <end position="1205"/>
    </location>
</feature>
<feature type="domain" description="Nephrocystin 3-like N-terminal" evidence="5">
    <location>
        <begin position="439"/>
        <end position="600"/>
    </location>
</feature>
<feature type="repeat" description="WD" evidence="3">
    <location>
        <begin position="1206"/>
        <end position="1247"/>
    </location>
</feature>
<feature type="repeat" description="WD" evidence="3">
    <location>
        <begin position="1000"/>
        <end position="1041"/>
    </location>
</feature>
<dbReference type="InterPro" id="IPR056884">
    <property type="entry name" value="NPHP3-like_N"/>
</dbReference>
<dbReference type="Gene3D" id="3.40.50.1580">
    <property type="entry name" value="Nucleoside phosphorylase domain"/>
    <property type="match status" value="1"/>
</dbReference>
<feature type="repeat" description="WD" evidence="3">
    <location>
        <begin position="1360"/>
        <end position="1401"/>
    </location>
</feature>
<keyword evidence="2" id="KW-0677">Repeat</keyword>
<dbReference type="PROSITE" id="PS50082">
    <property type="entry name" value="WD_REPEATS_2"/>
    <property type="match status" value="9"/>
</dbReference>
<dbReference type="Gene3D" id="3.40.50.300">
    <property type="entry name" value="P-loop containing nucleotide triphosphate hydrolases"/>
    <property type="match status" value="1"/>
</dbReference>
<dbReference type="SUPFAM" id="SSF53167">
    <property type="entry name" value="Purine and uridine phosphorylases"/>
    <property type="match status" value="1"/>
</dbReference>
<feature type="repeat" description="WD" evidence="3">
    <location>
        <begin position="1123"/>
        <end position="1163"/>
    </location>
</feature>
<dbReference type="InterPro" id="IPR050349">
    <property type="entry name" value="WD_LIS1/nudF_dynein_reg"/>
</dbReference>
<keyword evidence="4" id="KW-0175">Coiled coil</keyword>
<dbReference type="InterPro" id="IPR001680">
    <property type="entry name" value="WD40_rpt"/>
</dbReference>
<dbReference type="Pfam" id="PF24883">
    <property type="entry name" value="NPHP3_N"/>
    <property type="match status" value="1"/>
</dbReference>
<feature type="repeat" description="WD" evidence="3">
    <location>
        <begin position="1042"/>
        <end position="1083"/>
    </location>
</feature>
<dbReference type="GO" id="GO:0009116">
    <property type="term" value="P:nucleoside metabolic process"/>
    <property type="evidence" value="ECO:0007669"/>
    <property type="project" value="InterPro"/>
</dbReference>
<dbReference type="InterPro" id="IPR036322">
    <property type="entry name" value="WD40_repeat_dom_sf"/>
</dbReference>
<evidence type="ECO:0000256" key="3">
    <source>
        <dbReference type="PROSITE-ProRule" id="PRU00221"/>
    </source>
</evidence>
<dbReference type="InterPro" id="IPR015943">
    <property type="entry name" value="WD40/YVTN_repeat-like_dom_sf"/>
</dbReference>
<evidence type="ECO:0000256" key="2">
    <source>
        <dbReference type="ARBA" id="ARBA00022737"/>
    </source>
</evidence>
<feature type="coiled-coil region" evidence="4">
    <location>
        <begin position="358"/>
        <end position="388"/>
    </location>
</feature>